<sequence>MLYVLIKSLYNSHIATSKIAECYTIEPALANIKQNYGFRRFKLRGKQKVEKATTQFLK</sequence>
<organism evidence="2 3">
    <name type="scientific">Pedobacter jamesrossensis</name>
    <dbReference type="NCBI Taxonomy" id="1908238"/>
    <lineage>
        <taxon>Bacteria</taxon>
        <taxon>Pseudomonadati</taxon>
        <taxon>Bacteroidota</taxon>
        <taxon>Sphingobacteriia</taxon>
        <taxon>Sphingobacteriales</taxon>
        <taxon>Sphingobacteriaceae</taxon>
        <taxon>Pedobacter</taxon>
    </lineage>
</organism>
<proteinExistence type="predicted"/>
<gene>
    <name evidence="2" type="ORF">ACFOUY_12360</name>
</gene>
<dbReference type="RefSeq" id="WP_378961046.1">
    <property type="nucleotide sequence ID" value="NZ_JBHRXC010000016.1"/>
</dbReference>
<dbReference type="InterPro" id="IPR025668">
    <property type="entry name" value="Tnp_DDE_dom"/>
</dbReference>
<evidence type="ECO:0000313" key="3">
    <source>
        <dbReference type="Proteomes" id="UP001595792"/>
    </source>
</evidence>
<feature type="domain" description="Transposase DDE" evidence="1">
    <location>
        <begin position="22"/>
        <end position="51"/>
    </location>
</feature>
<comment type="caution">
    <text evidence="2">The sequence shown here is derived from an EMBL/GenBank/DDBJ whole genome shotgun (WGS) entry which is preliminary data.</text>
</comment>
<evidence type="ECO:0000259" key="1">
    <source>
        <dbReference type="Pfam" id="PF13751"/>
    </source>
</evidence>
<reference evidence="3" key="1">
    <citation type="journal article" date="2019" name="Int. J. Syst. Evol. Microbiol.">
        <title>The Global Catalogue of Microorganisms (GCM) 10K type strain sequencing project: providing services to taxonomists for standard genome sequencing and annotation.</title>
        <authorList>
            <consortium name="The Broad Institute Genomics Platform"/>
            <consortium name="The Broad Institute Genome Sequencing Center for Infectious Disease"/>
            <person name="Wu L."/>
            <person name="Ma J."/>
        </authorList>
    </citation>
    <scope>NUCLEOTIDE SEQUENCE [LARGE SCALE GENOMIC DNA]</scope>
    <source>
        <strain evidence="3">CCM 8689</strain>
    </source>
</reference>
<protein>
    <submittedName>
        <fullName evidence="2">Transposase</fullName>
    </submittedName>
</protein>
<dbReference type="Proteomes" id="UP001595792">
    <property type="component" value="Unassembled WGS sequence"/>
</dbReference>
<keyword evidence="3" id="KW-1185">Reference proteome</keyword>
<accession>A0ABV8NKD6</accession>
<name>A0ABV8NKD6_9SPHI</name>
<evidence type="ECO:0000313" key="2">
    <source>
        <dbReference type="EMBL" id="MFC4197490.1"/>
    </source>
</evidence>
<dbReference type="Pfam" id="PF13751">
    <property type="entry name" value="DDE_Tnp_1_6"/>
    <property type="match status" value="1"/>
</dbReference>
<dbReference type="EMBL" id="JBHSBY010000119">
    <property type="protein sequence ID" value="MFC4197490.1"/>
    <property type="molecule type" value="Genomic_DNA"/>
</dbReference>